<keyword evidence="1" id="KW-0812">Transmembrane</keyword>
<dbReference type="SMART" id="SM00034">
    <property type="entry name" value="CLECT"/>
    <property type="match status" value="1"/>
</dbReference>
<evidence type="ECO:0000256" key="1">
    <source>
        <dbReference type="SAM" id="Phobius"/>
    </source>
</evidence>
<proteinExistence type="predicted"/>
<dbReference type="AlphaFoldDB" id="A0A914C0W4"/>
<sequence length="337" mass="38865">MKICQKNTEKLRKILSDNAQFFLIHVLLVLFFSFIFAIVIVLIITTHAEIGDCSLQGTNNFVLTNDNCGHGWYYNSITDKCYKVVNEKVNFKEHVIKCKSYGNTSWPVSIHSYEENQFILFLLSNAPEIHESIPKQIEKGKYLNVSTSDFGFYIGLTLHSERIFTFDGNMRPMGNFEDGTDFNYTLWAPGYPQSDLYNFVLTNDNCGHGWYYNSITDKCYKVVNEQVQSEEYLDKCKSYGSTSLPVSIHSYEENQFILFLLSNAPESHESIPRQIEEGKYLNLSTSDFGFYIGLWLDGIRISGRPMGVFIDGTDFNYTLWAPGYPQSELWKFNNILE</sequence>
<dbReference type="InterPro" id="IPR016187">
    <property type="entry name" value="CTDL_fold"/>
</dbReference>
<dbReference type="WBParaSite" id="ACRNAN_Path_1467.g5742.t1">
    <property type="protein sequence ID" value="ACRNAN_Path_1467.g5742.t1"/>
    <property type="gene ID" value="ACRNAN_Path_1467.g5742"/>
</dbReference>
<organism evidence="3 4">
    <name type="scientific">Acrobeloides nanus</name>
    <dbReference type="NCBI Taxonomy" id="290746"/>
    <lineage>
        <taxon>Eukaryota</taxon>
        <taxon>Metazoa</taxon>
        <taxon>Ecdysozoa</taxon>
        <taxon>Nematoda</taxon>
        <taxon>Chromadorea</taxon>
        <taxon>Rhabditida</taxon>
        <taxon>Tylenchina</taxon>
        <taxon>Cephalobomorpha</taxon>
        <taxon>Cephaloboidea</taxon>
        <taxon>Cephalobidae</taxon>
        <taxon>Acrobeloides</taxon>
    </lineage>
</organism>
<evidence type="ECO:0000313" key="4">
    <source>
        <dbReference type="WBParaSite" id="ACRNAN_Path_1467.g5742.t1"/>
    </source>
</evidence>
<evidence type="ECO:0000259" key="2">
    <source>
        <dbReference type="SMART" id="SM00034"/>
    </source>
</evidence>
<dbReference type="SUPFAM" id="SSF56436">
    <property type="entry name" value="C-type lectin-like"/>
    <property type="match status" value="2"/>
</dbReference>
<dbReference type="InterPro" id="IPR050111">
    <property type="entry name" value="C-type_lectin/snaclec_domain"/>
</dbReference>
<dbReference type="InterPro" id="IPR016186">
    <property type="entry name" value="C-type_lectin-like/link_sf"/>
</dbReference>
<keyword evidence="3" id="KW-1185">Reference proteome</keyword>
<reference evidence="4" key="1">
    <citation type="submission" date="2022-11" db="UniProtKB">
        <authorList>
            <consortium name="WormBaseParasite"/>
        </authorList>
    </citation>
    <scope>IDENTIFICATION</scope>
</reference>
<keyword evidence="1" id="KW-0472">Membrane</keyword>
<protein>
    <submittedName>
        <fullName evidence="4">C-type lectin domain-containing protein</fullName>
    </submittedName>
</protein>
<dbReference type="PANTHER" id="PTHR22803">
    <property type="entry name" value="MANNOSE, PHOSPHOLIPASE, LECTIN RECEPTOR RELATED"/>
    <property type="match status" value="1"/>
</dbReference>
<name>A0A914C0W4_9BILA</name>
<dbReference type="InterPro" id="IPR001304">
    <property type="entry name" value="C-type_lectin-like"/>
</dbReference>
<keyword evidence="1" id="KW-1133">Transmembrane helix</keyword>
<dbReference type="CDD" id="cd00037">
    <property type="entry name" value="CLECT"/>
    <property type="match status" value="1"/>
</dbReference>
<accession>A0A914C0W4</accession>
<feature type="transmembrane region" description="Helical" evidence="1">
    <location>
        <begin position="21"/>
        <end position="44"/>
    </location>
</feature>
<feature type="domain" description="C-type lectin" evidence="2">
    <location>
        <begin position="68"/>
        <end position="225"/>
    </location>
</feature>
<dbReference type="Gene3D" id="3.10.100.10">
    <property type="entry name" value="Mannose-Binding Protein A, subunit A"/>
    <property type="match status" value="2"/>
</dbReference>
<evidence type="ECO:0000313" key="3">
    <source>
        <dbReference type="Proteomes" id="UP000887540"/>
    </source>
</evidence>
<dbReference type="Proteomes" id="UP000887540">
    <property type="component" value="Unplaced"/>
</dbReference>